<dbReference type="OrthoDB" id="8353433at2"/>
<gene>
    <name evidence="1" type="ORF">APS56_14630</name>
</gene>
<dbReference type="KEGG" id="ahz:APS56_14630"/>
<accession>A0A0N7HYV3</accession>
<protein>
    <submittedName>
        <fullName evidence="1">Uncharacterized protein</fullName>
    </submittedName>
</protein>
<reference evidence="1 2" key="1">
    <citation type="submission" date="2015-10" db="EMBL/GenBank/DDBJ databases">
        <authorList>
            <person name="Gilbert D.G."/>
        </authorList>
    </citation>
    <scope>NUCLEOTIDE SEQUENCE [LARGE SCALE GENOMIC DNA]</scope>
    <source>
        <strain evidence="2">HZ-22</strain>
    </source>
</reference>
<dbReference type="Proteomes" id="UP000057981">
    <property type="component" value="Chromosome"/>
</dbReference>
<keyword evidence="2" id="KW-1185">Reference proteome</keyword>
<name>A0A0N7HYV3_9FLAO</name>
<dbReference type="AlphaFoldDB" id="A0A0N7HYV3"/>
<proteinExistence type="predicted"/>
<evidence type="ECO:0000313" key="1">
    <source>
        <dbReference type="EMBL" id="ALJ06294.1"/>
    </source>
</evidence>
<sequence length="683" mass="78504">MLSNNALNAKSLKHLDDVKKLSLKKSHEDFTEESIRVEYLEVGKDNSKYIRLTQQKVFMTEQSKITNFSNESYRVVISEIFRDDYTEVNGELEYLGEGSSCVTLRIIFPLSGEKWIWYRGFQDAEVMNKDSVYLDVKDISTILPPDGAFNINKSSNGGYGDPVGQGLMSFYPLAAISINNKGEGLGVDMALPLIYRLSAEKNKGLIAEFDFATSPLTDKFTNRAFFKLSRFNFKPDWGLRAALKTYYAIYSESFKKRVVNEGVWLPFTPLRSIKNWEDFGFSYHELSWSSFDEKDGEKIPSITSDKDTGVLSFQYTEPWDVQLPILTKEIDYDTLVSNTLIPKEHKNYLDNSATFDKNGLLQTRRLETPWFNSGWAVSITTNCDPDLEGVNRYQYVKQTEITPAIKMNVDGVYFDSMEWNWHHDLNYRKEHFKYTDYPLSFSKNVKRPAIWNFTSEFELMKKIAEEMHSQGKLVMGNGHGWNPFAASNLDLFGAELSWYSTGDHGTEALDFKRAISFQKPIVFLLNEGLNDKAFTDFPFKGYEIYFEKLLAYGFFPSFFSTDASSDPYWMDDKKVENGRPFFKKYIPIIKQISGAGWEPVTHAVSNLESIRIERFGTANNLYFTIRNNGNIDEKCSIILNQSELEIVDGFSALELINNQEITVKNNVLFIDIPANRTQVIKID</sequence>
<evidence type="ECO:0000313" key="2">
    <source>
        <dbReference type="Proteomes" id="UP000057981"/>
    </source>
</evidence>
<organism evidence="1 2">
    <name type="scientific">Pseudalgibacter alginicilyticus</name>
    <dbReference type="NCBI Taxonomy" id="1736674"/>
    <lineage>
        <taxon>Bacteria</taxon>
        <taxon>Pseudomonadati</taxon>
        <taxon>Bacteroidota</taxon>
        <taxon>Flavobacteriia</taxon>
        <taxon>Flavobacteriales</taxon>
        <taxon>Flavobacteriaceae</taxon>
        <taxon>Pseudalgibacter</taxon>
    </lineage>
</organism>
<dbReference type="STRING" id="1736674.APS56_14630"/>
<dbReference type="EMBL" id="CP012898">
    <property type="protein sequence ID" value="ALJ06294.1"/>
    <property type="molecule type" value="Genomic_DNA"/>
</dbReference>